<comment type="caution">
    <text evidence="14">The sequence shown here is derived from an EMBL/GenBank/DDBJ whole genome shotgun (WGS) entry which is preliminary data.</text>
</comment>
<keyword evidence="5" id="KW-0597">Phosphoprotein</keyword>
<name>A0A9X2MDN0_9FIRM</name>
<dbReference type="PRINTS" id="PR00344">
    <property type="entry name" value="BCTRLSENSOR"/>
</dbReference>
<dbReference type="InterPro" id="IPR003594">
    <property type="entry name" value="HATPase_dom"/>
</dbReference>
<dbReference type="AlphaFoldDB" id="A0A9X2MDN0"/>
<evidence type="ECO:0000313" key="14">
    <source>
        <dbReference type="EMBL" id="MCR1824853.1"/>
    </source>
</evidence>
<dbReference type="EMBL" id="JANKBY010000432">
    <property type="protein sequence ID" value="MCR1824853.1"/>
    <property type="molecule type" value="Genomic_DNA"/>
</dbReference>
<keyword evidence="12" id="KW-1133">Transmembrane helix</keyword>
<feature type="domain" description="Histidine kinase" evidence="13">
    <location>
        <begin position="468"/>
        <end position="687"/>
    </location>
</feature>
<comment type="catalytic activity">
    <reaction evidence="1">
        <text>ATP + protein L-histidine = ADP + protein N-phospho-L-histidine.</text>
        <dbReference type="EC" id="2.7.13.3"/>
    </reaction>
</comment>
<dbReference type="Gene3D" id="3.30.565.10">
    <property type="entry name" value="Histidine kinase-like ATPase, C-terminal domain"/>
    <property type="match status" value="1"/>
</dbReference>
<evidence type="ECO:0000256" key="9">
    <source>
        <dbReference type="ARBA" id="ARBA00022840"/>
    </source>
</evidence>
<dbReference type="SUPFAM" id="SSF55874">
    <property type="entry name" value="ATPase domain of HSP90 chaperone/DNA topoisomerase II/histidine kinase"/>
    <property type="match status" value="1"/>
</dbReference>
<dbReference type="InterPro" id="IPR036890">
    <property type="entry name" value="HATPase_C_sf"/>
</dbReference>
<keyword evidence="9" id="KW-0067">ATP-binding</keyword>
<evidence type="ECO:0000256" key="3">
    <source>
        <dbReference type="ARBA" id="ARBA00012438"/>
    </source>
</evidence>
<organism evidence="14 15">
    <name type="scientific">Terrisporobacter muris</name>
    <dbReference type="NCBI Taxonomy" id="2963284"/>
    <lineage>
        <taxon>Bacteria</taxon>
        <taxon>Bacillati</taxon>
        <taxon>Bacillota</taxon>
        <taxon>Clostridia</taxon>
        <taxon>Peptostreptococcales</taxon>
        <taxon>Peptostreptococcaceae</taxon>
        <taxon>Terrisporobacter</taxon>
    </lineage>
</organism>
<dbReference type="InterPro" id="IPR036097">
    <property type="entry name" value="HisK_dim/P_sf"/>
</dbReference>
<dbReference type="InterPro" id="IPR004358">
    <property type="entry name" value="Sig_transdc_His_kin-like_C"/>
</dbReference>
<dbReference type="Gene3D" id="1.10.287.130">
    <property type="match status" value="1"/>
</dbReference>
<dbReference type="PANTHER" id="PTHR43047:SF72">
    <property type="entry name" value="OSMOSENSING HISTIDINE PROTEIN KINASE SLN1"/>
    <property type="match status" value="1"/>
</dbReference>
<dbReference type="GO" id="GO:0000155">
    <property type="term" value="F:phosphorelay sensor kinase activity"/>
    <property type="evidence" value="ECO:0007669"/>
    <property type="project" value="InterPro"/>
</dbReference>
<proteinExistence type="predicted"/>
<keyword evidence="7" id="KW-0547">Nucleotide-binding</keyword>
<dbReference type="InterPro" id="IPR005467">
    <property type="entry name" value="His_kinase_dom"/>
</dbReference>
<evidence type="ECO:0000256" key="6">
    <source>
        <dbReference type="ARBA" id="ARBA00022679"/>
    </source>
</evidence>
<accession>A0A9X2MDN0</accession>
<keyword evidence="4" id="KW-1003">Cell membrane</keyword>
<gene>
    <name evidence="14" type="ORF">NSA58_18900</name>
</gene>
<dbReference type="GO" id="GO:0005524">
    <property type="term" value="F:ATP binding"/>
    <property type="evidence" value="ECO:0007669"/>
    <property type="project" value="UniProtKB-KW"/>
</dbReference>
<dbReference type="InterPro" id="IPR035965">
    <property type="entry name" value="PAS-like_dom_sf"/>
</dbReference>
<evidence type="ECO:0000256" key="2">
    <source>
        <dbReference type="ARBA" id="ARBA00004236"/>
    </source>
</evidence>
<dbReference type="SUPFAM" id="SSF55785">
    <property type="entry name" value="PYP-like sensor domain (PAS domain)"/>
    <property type="match status" value="1"/>
</dbReference>
<dbReference type="EC" id="2.7.13.3" evidence="3"/>
<evidence type="ECO:0000256" key="5">
    <source>
        <dbReference type="ARBA" id="ARBA00022553"/>
    </source>
</evidence>
<dbReference type="FunFam" id="3.30.565.10:FF:000023">
    <property type="entry name" value="PAS domain-containing sensor histidine kinase"/>
    <property type="match status" value="1"/>
</dbReference>
<comment type="subcellular location">
    <subcellularLocation>
        <location evidence="2">Cell membrane</location>
    </subcellularLocation>
</comment>
<dbReference type="PANTHER" id="PTHR43047">
    <property type="entry name" value="TWO-COMPONENT HISTIDINE PROTEIN KINASE"/>
    <property type="match status" value="1"/>
</dbReference>
<dbReference type="RefSeq" id="WP_257560840.1">
    <property type="nucleotide sequence ID" value="NZ_JANKBY010000432.1"/>
</dbReference>
<keyword evidence="11 12" id="KW-0472">Membrane</keyword>
<dbReference type="Gene3D" id="3.30.450.20">
    <property type="entry name" value="PAS domain"/>
    <property type="match status" value="1"/>
</dbReference>
<evidence type="ECO:0000256" key="10">
    <source>
        <dbReference type="ARBA" id="ARBA00023012"/>
    </source>
</evidence>
<keyword evidence="10" id="KW-0902">Two-component regulatory system</keyword>
<evidence type="ECO:0000256" key="7">
    <source>
        <dbReference type="ARBA" id="ARBA00022741"/>
    </source>
</evidence>
<dbReference type="SUPFAM" id="SSF47384">
    <property type="entry name" value="Homodimeric domain of signal transducing histidine kinase"/>
    <property type="match status" value="1"/>
</dbReference>
<keyword evidence="8 14" id="KW-0418">Kinase</keyword>
<evidence type="ECO:0000256" key="1">
    <source>
        <dbReference type="ARBA" id="ARBA00000085"/>
    </source>
</evidence>
<dbReference type="PROSITE" id="PS50109">
    <property type="entry name" value="HIS_KIN"/>
    <property type="match status" value="1"/>
</dbReference>
<feature type="non-terminal residue" evidence="14">
    <location>
        <position position="1"/>
    </location>
</feature>
<dbReference type="Pfam" id="PF02518">
    <property type="entry name" value="HATPase_c"/>
    <property type="match status" value="1"/>
</dbReference>
<protein>
    <recommendedName>
        <fullName evidence="3">histidine kinase</fullName>
        <ecNumber evidence="3">2.7.13.3</ecNumber>
    </recommendedName>
</protein>
<evidence type="ECO:0000259" key="13">
    <source>
        <dbReference type="PROSITE" id="PS50109"/>
    </source>
</evidence>
<feature type="transmembrane region" description="Helical" evidence="12">
    <location>
        <begin position="14"/>
        <end position="35"/>
    </location>
</feature>
<reference evidence="14" key="1">
    <citation type="submission" date="2022-07" db="EMBL/GenBank/DDBJ databases">
        <title>Enhanced cultured diversity of the mouse gut microbiota enables custom-made synthetic communities.</title>
        <authorList>
            <person name="Afrizal A."/>
        </authorList>
    </citation>
    <scope>NUCLEOTIDE SEQUENCE</scope>
    <source>
        <strain evidence="14">DSM 29186</strain>
    </source>
</reference>
<dbReference type="GO" id="GO:0005886">
    <property type="term" value="C:plasma membrane"/>
    <property type="evidence" value="ECO:0007669"/>
    <property type="project" value="UniProtKB-SubCell"/>
</dbReference>
<evidence type="ECO:0000313" key="15">
    <source>
        <dbReference type="Proteomes" id="UP001140817"/>
    </source>
</evidence>
<evidence type="ECO:0000256" key="12">
    <source>
        <dbReference type="SAM" id="Phobius"/>
    </source>
</evidence>
<sequence>FHIKAKSKGSFKKYIVPIIFTIVAAYTEIYGSMIIDTIYEISINLCILNDLCINIIYKKHKENELNKNKFYMNKQYISRTIKEIEEETCIQNYIRDEIKTVNDKLSSIVEIINIPIIILSASNYKCIFKNKYFDELLLENNYKVEEFKLDDFISNELNKDLKSIFDKISKMDFGKENFLQIGLFNKKYKLVLVKDYYEDEEMIICELKDITELSLEEDKLKRSELRYKNLMDILSDGVFIHDGNNISYINKIGMDIFGLDSSIKNVWTMDKIQKRISKASKNEFLHNIFILENGVREQERSKLELENGKIVDFISSTFMLNGKKMILSIASDCTEHEIALNKLDENKETYYGLIQTLPEGIILVNKYTKKQVYTNKYMMRLLKDMGLENFNKTIDTYLENNEEFNFKTFYLNQEKNKKISIAIEQVPKQDNLLIIVRDLEIEQQLESVYNKLQMIKERNKFKTEFLTRVSSIIKKPINTIFEVNKLLGDKNEIYNYDGMRSYTKTVKQNSYRLKRLLNNIEEISKIEAGIYYRDYKIYDLVKYLELLVDLCREYTKPKDLNITFESNKREVLIFMDKEKIEKIILNLLSNAIKFTEKGGKIKVLLKVDKKDVTIAIKDNGSGIPSNKLDFIFENFEQVNRSLSRTAEGTGVGLYLVKKLASVHHAKIQVNSKIGYGSKFEVILKDNYLESTKDNRSKLENIIIDRESIDLEFSDIYLA</sequence>
<dbReference type="Pfam" id="PF13188">
    <property type="entry name" value="PAS_8"/>
    <property type="match status" value="1"/>
</dbReference>
<dbReference type="Proteomes" id="UP001140817">
    <property type="component" value="Unassembled WGS sequence"/>
</dbReference>
<evidence type="ECO:0000256" key="4">
    <source>
        <dbReference type="ARBA" id="ARBA00022475"/>
    </source>
</evidence>
<keyword evidence="6" id="KW-0808">Transferase</keyword>
<dbReference type="GO" id="GO:0009927">
    <property type="term" value="F:histidine phosphotransfer kinase activity"/>
    <property type="evidence" value="ECO:0007669"/>
    <property type="project" value="TreeGrafter"/>
</dbReference>
<dbReference type="SMART" id="SM00387">
    <property type="entry name" value="HATPase_c"/>
    <property type="match status" value="1"/>
</dbReference>
<keyword evidence="12" id="KW-0812">Transmembrane</keyword>
<evidence type="ECO:0000256" key="8">
    <source>
        <dbReference type="ARBA" id="ARBA00022777"/>
    </source>
</evidence>
<evidence type="ECO:0000256" key="11">
    <source>
        <dbReference type="ARBA" id="ARBA00023136"/>
    </source>
</evidence>
<keyword evidence="15" id="KW-1185">Reference proteome</keyword>
<dbReference type="InterPro" id="IPR000014">
    <property type="entry name" value="PAS"/>
</dbReference>